<feature type="compositionally biased region" description="Polar residues" evidence="1">
    <location>
        <begin position="21"/>
        <end position="37"/>
    </location>
</feature>
<dbReference type="EMBL" id="HBGA01021932">
    <property type="protein sequence ID" value="CAD8997392.1"/>
    <property type="molecule type" value="Transcribed_RNA"/>
</dbReference>
<gene>
    <name evidence="2" type="ORF">EGYM00392_LOCUS8457</name>
</gene>
<evidence type="ECO:0000256" key="1">
    <source>
        <dbReference type="SAM" id="MobiDB-lite"/>
    </source>
</evidence>
<sequence>MPGLWPTTELHPQFLKESGTKTIPQPLCLQNTPTNFEPSYRPRPYPNLHTSNLSSTMSLFLGWNNIAIPSHVPTLQAMFDGKHQRSSSKECFAGYSFHHMDSLA</sequence>
<reference evidence="2" key="1">
    <citation type="submission" date="2021-01" db="EMBL/GenBank/DDBJ databases">
        <authorList>
            <person name="Corre E."/>
            <person name="Pelletier E."/>
            <person name="Niang G."/>
            <person name="Scheremetjew M."/>
            <person name="Finn R."/>
            <person name="Kale V."/>
            <person name="Holt S."/>
            <person name="Cochrane G."/>
            <person name="Meng A."/>
            <person name="Brown T."/>
            <person name="Cohen L."/>
        </authorList>
    </citation>
    <scope>NUCLEOTIDE SEQUENCE</scope>
    <source>
        <strain evidence="2">NIES-381</strain>
    </source>
</reference>
<name>A0A7S1I0X3_9EUGL</name>
<accession>A0A7S1I0X3</accession>
<organism evidence="2">
    <name type="scientific">Eutreptiella gymnastica</name>
    <dbReference type="NCBI Taxonomy" id="73025"/>
    <lineage>
        <taxon>Eukaryota</taxon>
        <taxon>Discoba</taxon>
        <taxon>Euglenozoa</taxon>
        <taxon>Euglenida</taxon>
        <taxon>Spirocuta</taxon>
        <taxon>Euglenophyceae</taxon>
        <taxon>Eutreptiales</taxon>
        <taxon>Eutreptiaceae</taxon>
        <taxon>Eutreptiella</taxon>
    </lineage>
</organism>
<feature type="region of interest" description="Disordered" evidence="1">
    <location>
        <begin position="21"/>
        <end position="43"/>
    </location>
</feature>
<protein>
    <submittedName>
        <fullName evidence="2">Uncharacterized protein</fullName>
    </submittedName>
</protein>
<dbReference type="AlphaFoldDB" id="A0A7S1I0X3"/>
<proteinExistence type="predicted"/>
<evidence type="ECO:0000313" key="2">
    <source>
        <dbReference type="EMBL" id="CAD8997392.1"/>
    </source>
</evidence>